<dbReference type="Pfam" id="PF01202">
    <property type="entry name" value="SKI"/>
    <property type="match status" value="1"/>
</dbReference>
<evidence type="ECO:0000313" key="1">
    <source>
        <dbReference type="EMBL" id="PZN76189.1"/>
    </source>
</evidence>
<accession>A0A2W4R1N0</accession>
<sequence>MAAMRIFLIGAACVGKTTIGRRLAGRLNVAFFDLDEEVEEFFGISIERLQKKFLTMPTYREEAAKVLLRTLERPDSRDSVIALPPSGLMGGYWRVMKKPQASSLFSVTSRKSYWKGSCSSTSTPSRLTKN</sequence>
<organism evidence="1 2">
    <name type="scientific">Candidatus Methylumidiphilus alinenensis</name>
    <dbReference type="NCBI Taxonomy" id="2202197"/>
    <lineage>
        <taxon>Bacteria</taxon>
        <taxon>Pseudomonadati</taxon>
        <taxon>Pseudomonadota</taxon>
        <taxon>Gammaproteobacteria</taxon>
        <taxon>Methylococcales</taxon>
        <taxon>Candidatus Methylumidiphilus</taxon>
    </lineage>
</organism>
<dbReference type="Proteomes" id="UP000249396">
    <property type="component" value="Unassembled WGS sequence"/>
</dbReference>
<dbReference type="InterPro" id="IPR031322">
    <property type="entry name" value="Shikimate/glucono_kinase"/>
</dbReference>
<reference evidence="1 2" key="1">
    <citation type="journal article" date="2018" name="Aquat. Microb. Ecol.">
        <title>Gammaproteobacterial methanotrophs dominate.</title>
        <authorList>
            <person name="Rissanen A.J."/>
            <person name="Saarenheimo J."/>
            <person name="Tiirola M."/>
            <person name="Peura S."/>
            <person name="Aalto S.L."/>
            <person name="Karvinen A."/>
            <person name="Nykanen H."/>
        </authorList>
    </citation>
    <scope>NUCLEOTIDE SEQUENCE [LARGE SCALE GENOMIC DNA]</scope>
    <source>
        <strain evidence="1">AMbin10</strain>
    </source>
</reference>
<evidence type="ECO:0008006" key="3">
    <source>
        <dbReference type="Google" id="ProtNLM"/>
    </source>
</evidence>
<dbReference type="Gene3D" id="3.40.50.300">
    <property type="entry name" value="P-loop containing nucleotide triphosphate hydrolases"/>
    <property type="match status" value="1"/>
</dbReference>
<dbReference type="SUPFAM" id="SSF52540">
    <property type="entry name" value="P-loop containing nucleoside triphosphate hydrolases"/>
    <property type="match status" value="1"/>
</dbReference>
<comment type="caution">
    <text evidence="1">The sequence shown here is derived from an EMBL/GenBank/DDBJ whole genome shotgun (WGS) entry which is preliminary data.</text>
</comment>
<name>A0A2W4R1N0_9GAMM</name>
<dbReference type="AlphaFoldDB" id="A0A2W4R1N0"/>
<dbReference type="PRINTS" id="PR01100">
    <property type="entry name" value="SHIKIMTKNASE"/>
</dbReference>
<proteinExistence type="predicted"/>
<dbReference type="InterPro" id="IPR027417">
    <property type="entry name" value="P-loop_NTPase"/>
</dbReference>
<gene>
    <name evidence="1" type="ORF">DM484_17115</name>
</gene>
<evidence type="ECO:0000313" key="2">
    <source>
        <dbReference type="Proteomes" id="UP000249396"/>
    </source>
</evidence>
<protein>
    <recommendedName>
        <fullName evidence="3">Shikimate kinase</fullName>
    </recommendedName>
</protein>
<dbReference type="EMBL" id="QJPH01000364">
    <property type="protein sequence ID" value="PZN76189.1"/>
    <property type="molecule type" value="Genomic_DNA"/>
</dbReference>